<accession>A0A5M8FRE2</accession>
<dbReference type="Proteomes" id="UP000322981">
    <property type="component" value="Unassembled WGS sequence"/>
</dbReference>
<dbReference type="AlphaFoldDB" id="A0A5M8FRE2"/>
<protein>
    <submittedName>
        <fullName evidence="3">DUF3124 domain-containing protein</fullName>
    </submittedName>
</protein>
<keyword evidence="2" id="KW-0472">Membrane</keyword>
<reference evidence="3 4" key="1">
    <citation type="submission" date="2019-09" db="EMBL/GenBank/DDBJ databases">
        <title>Whole-genome sequence of the purple sulfur bacterium Thiohalocapsa marina DSM 19078.</title>
        <authorList>
            <person name="Kyndt J.A."/>
            <person name="Meyer T.E."/>
        </authorList>
    </citation>
    <scope>NUCLEOTIDE SEQUENCE [LARGE SCALE GENOMIC DNA]</scope>
    <source>
        <strain evidence="3 4">DSM 19078</strain>
    </source>
</reference>
<evidence type="ECO:0000313" key="4">
    <source>
        <dbReference type="Proteomes" id="UP000322981"/>
    </source>
</evidence>
<feature type="region of interest" description="Disordered" evidence="1">
    <location>
        <begin position="1"/>
        <end position="25"/>
    </location>
</feature>
<feature type="transmembrane region" description="Helical" evidence="2">
    <location>
        <begin position="28"/>
        <end position="46"/>
    </location>
</feature>
<evidence type="ECO:0000256" key="1">
    <source>
        <dbReference type="SAM" id="MobiDB-lite"/>
    </source>
</evidence>
<dbReference type="EMBL" id="VWXX01000004">
    <property type="protein sequence ID" value="KAA6186716.1"/>
    <property type="molecule type" value="Genomic_DNA"/>
</dbReference>
<evidence type="ECO:0000256" key="2">
    <source>
        <dbReference type="SAM" id="Phobius"/>
    </source>
</evidence>
<gene>
    <name evidence="3" type="ORF">F2Q65_04935</name>
</gene>
<dbReference type="OrthoDB" id="283474at2"/>
<keyword evidence="2" id="KW-1133">Transmembrane helix</keyword>
<dbReference type="Pfam" id="PF11322">
    <property type="entry name" value="DUF3124"/>
    <property type="match status" value="1"/>
</dbReference>
<comment type="caution">
    <text evidence="3">The sequence shown here is derived from an EMBL/GenBank/DDBJ whole genome shotgun (WGS) entry which is preliminary data.</text>
</comment>
<evidence type="ECO:0000313" key="3">
    <source>
        <dbReference type="EMBL" id="KAA6186716.1"/>
    </source>
</evidence>
<name>A0A5M8FRE2_9GAMM</name>
<keyword evidence="2" id="KW-0812">Transmembrane</keyword>
<keyword evidence="4" id="KW-1185">Reference proteome</keyword>
<dbReference type="InterPro" id="IPR021471">
    <property type="entry name" value="DUF3124"/>
</dbReference>
<organism evidence="3 4">
    <name type="scientific">Thiohalocapsa marina</name>
    <dbReference type="NCBI Taxonomy" id="424902"/>
    <lineage>
        <taxon>Bacteria</taxon>
        <taxon>Pseudomonadati</taxon>
        <taxon>Pseudomonadota</taxon>
        <taxon>Gammaproteobacteria</taxon>
        <taxon>Chromatiales</taxon>
        <taxon>Chromatiaceae</taxon>
        <taxon>Thiohalocapsa</taxon>
    </lineage>
</organism>
<proteinExistence type="predicted"/>
<sequence length="199" mass="21342">MRDNLDSGGPDRNPSQHPSRPGRDLGRTAMATAAVILLIIGLGVIANKLHEIDDQLAYAALGGAAEGSSLPAEVAAKGRAVYVPAYSQLYSDDGRAVPLSINLSVRNTDPEHPIRIDQVRLHDDHGDGMDELVDETRVLAPMATASYLIQGRDLSNGSGANFVVEWSAQEQINRPIIEAIMLGPDGVAFKSRGEPIERR</sequence>